<dbReference type="EMBL" id="KQ243648">
    <property type="protein sequence ID" value="KNC75400.1"/>
    <property type="molecule type" value="Genomic_DNA"/>
</dbReference>
<feature type="non-terminal residue" evidence="1">
    <location>
        <position position="1"/>
    </location>
</feature>
<dbReference type="RefSeq" id="XP_014149302.1">
    <property type="nucleotide sequence ID" value="XM_014293827.1"/>
</dbReference>
<evidence type="ECO:0000313" key="2">
    <source>
        <dbReference type="Proteomes" id="UP000054560"/>
    </source>
</evidence>
<name>A0A0L0FF67_9EUKA</name>
<dbReference type="Proteomes" id="UP000054560">
    <property type="component" value="Unassembled WGS sequence"/>
</dbReference>
<sequence>GEHNLESERSGKHCTCKPPIPGPDCPYQQPHLLDPQLTELGREQAIANQPTTKVSIADYLTG</sequence>
<reference evidence="1 2" key="1">
    <citation type="submission" date="2011-02" db="EMBL/GenBank/DDBJ databases">
        <title>The Genome Sequence of Sphaeroforma arctica JP610.</title>
        <authorList>
            <consortium name="The Broad Institute Genome Sequencing Platform"/>
            <person name="Russ C."/>
            <person name="Cuomo C."/>
            <person name="Young S.K."/>
            <person name="Zeng Q."/>
            <person name="Gargeya S."/>
            <person name="Alvarado L."/>
            <person name="Berlin A."/>
            <person name="Chapman S.B."/>
            <person name="Chen Z."/>
            <person name="Freedman E."/>
            <person name="Gellesch M."/>
            <person name="Goldberg J."/>
            <person name="Griggs A."/>
            <person name="Gujja S."/>
            <person name="Heilman E."/>
            <person name="Heiman D."/>
            <person name="Howarth C."/>
            <person name="Mehta T."/>
            <person name="Neiman D."/>
            <person name="Pearson M."/>
            <person name="Roberts A."/>
            <person name="Saif S."/>
            <person name="Shea T."/>
            <person name="Shenoy N."/>
            <person name="Sisk P."/>
            <person name="Stolte C."/>
            <person name="Sykes S."/>
            <person name="White J."/>
            <person name="Yandava C."/>
            <person name="Burger G."/>
            <person name="Gray M.W."/>
            <person name="Holland P.W.H."/>
            <person name="King N."/>
            <person name="Lang F.B.F."/>
            <person name="Roger A.J."/>
            <person name="Ruiz-Trillo I."/>
            <person name="Haas B."/>
            <person name="Nusbaum C."/>
            <person name="Birren B."/>
        </authorList>
    </citation>
    <scope>NUCLEOTIDE SEQUENCE [LARGE SCALE GENOMIC DNA]</scope>
    <source>
        <strain evidence="1 2">JP610</strain>
    </source>
</reference>
<organism evidence="1 2">
    <name type="scientific">Sphaeroforma arctica JP610</name>
    <dbReference type="NCBI Taxonomy" id="667725"/>
    <lineage>
        <taxon>Eukaryota</taxon>
        <taxon>Ichthyosporea</taxon>
        <taxon>Ichthyophonida</taxon>
        <taxon>Sphaeroforma</taxon>
    </lineage>
</organism>
<keyword evidence="2" id="KW-1185">Reference proteome</keyword>
<dbReference type="AlphaFoldDB" id="A0A0L0FF67"/>
<gene>
    <name evidence="1" type="ORF">SARC_12073</name>
</gene>
<dbReference type="GeneID" id="25912577"/>
<evidence type="ECO:0000313" key="1">
    <source>
        <dbReference type="EMBL" id="KNC75400.1"/>
    </source>
</evidence>
<protein>
    <submittedName>
        <fullName evidence="1">Uncharacterized protein</fullName>
    </submittedName>
</protein>
<accession>A0A0L0FF67</accession>
<proteinExistence type="predicted"/>